<geneLocation type="plasmid" evidence="2">
    <name>pRSPA01</name>
</geneLocation>
<protein>
    <recommendedName>
        <fullName evidence="3">DUF2934 domain-containing protein</fullName>
    </recommendedName>
</protein>
<proteinExistence type="predicted"/>
<keyword evidence="2" id="KW-0614">Plasmid</keyword>
<dbReference type="BioCyc" id="RSPH349102:G1G8M-4012-MONOMER"/>
<evidence type="ECO:0000256" key="1">
    <source>
        <dbReference type="SAM" id="MobiDB-lite"/>
    </source>
</evidence>
<organism evidence="2">
    <name type="scientific">Cereibacter sphaeroides (strain ATCC 17025 / ATH 2.4.3)</name>
    <name type="common">Rhodobacter sphaeroides</name>
    <dbReference type="NCBI Taxonomy" id="349102"/>
    <lineage>
        <taxon>Bacteria</taxon>
        <taxon>Pseudomonadati</taxon>
        <taxon>Pseudomonadota</taxon>
        <taxon>Alphaproteobacteria</taxon>
        <taxon>Rhodobacterales</taxon>
        <taxon>Paracoccaceae</taxon>
        <taxon>Cereibacter</taxon>
    </lineage>
</organism>
<sequence precursor="true">MNDREARVRQRAYELWEAEGQPADRDQDFWLRAEAEIAAEAEAAAPAASAPAPKPRARKAKAEGEGSDKAASGETAAPKRPRRKPAAQSK</sequence>
<feature type="compositionally biased region" description="Low complexity" evidence="1">
    <location>
        <begin position="41"/>
        <end position="51"/>
    </location>
</feature>
<feature type="region of interest" description="Disordered" evidence="1">
    <location>
        <begin position="41"/>
        <end position="90"/>
    </location>
</feature>
<dbReference type="KEGG" id="rsq:Rsph17025_3890"/>
<dbReference type="InterPro" id="IPR021327">
    <property type="entry name" value="DUF2934"/>
</dbReference>
<dbReference type="Pfam" id="PF11154">
    <property type="entry name" value="DUF2934"/>
    <property type="match status" value="1"/>
</dbReference>
<dbReference type="AlphaFoldDB" id="A4WZD1"/>
<gene>
    <name evidence="2" type="ordered locus">Rsph17025_3890</name>
</gene>
<feature type="compositionally biased region" description="Basic residues" evidence="1">
    <location>
        <begin position="79"/>
        <end position="90"/>
    </location>
</feature>
<dbReference type="HOGENOM" id="CLU_154593_3_0_5"/>
<reference evidence="2" key="1">
    <citation type="submission" date="2007-04" db="EMBL/GenBank/DDBJ databases">
        <title>Complete sequence of plasmid pRSPA01 of Rhodobacter sphaeroides ATCC 17025.</title>
        <authorList>
            <consortium name="US DOE Joint Genome Institute"/>
            <person name="Copeland A."/>
            <person name="Lucas S."/>
            <person name="Lapidus A."/>
            <person name="Barry K."/>
            <person name="Detter J.C."/>
            <person name="Glavina del Rio T."/>
            <person name="Hammon N."/>
            <person name="Israni S."/>
            <person name="Dalin E."/>
            <person name="Tice H."/>
            <person name="Pitluck S."/>
            <person name="Chertkov O."/>
            <person name="Brettin T."/>
            <person name="Bruce D."/>
            <person name="Han C."/>
            <person name="Schmutz J."/>
            <person name="Larimer F."/>
            <person name="Land M."/>
            <person name="Hauser L."/>
            <person name="Kyrpides N."/>
            <person name="Kim E."/>
            <person name="Richardson P."/>
            <person name="Mackenzie C."/>
            <person name="Choudhary M."/>
            <person name="Donohue T.J."/>
            <person name="Kaplan S."/>
        </authorList>
    </citation>
    <scope>NUCLEOTIDE SEQUENCE [LARGE SCALE GENOMIC DNA]</scope>
    <source>
        <strain evidence="2">ATCC 17025</strain>
        <plasmid evidence="2">pRSPA01</plasmid>
    </source>
</reference>
<name>A4WZD1_CERS5</name>
<evidence type="ECO:0008006" key="3">
    <source>
        <dbReference type="Google" id="ProtNLM"/>
    </source>
</evidence>
<evidence type="ECO:0000313" key="2">
    <source>
        <dbReference type="EMBL" id="ABP72745.1"/>
    </source>
</evidence>
<dbReference type="EMBL" id="CP000662">
    <property type="protein sequence ID" value="ABP72745.1"/>
    <property type="molecule type" value="Genomic_DNA"/>
</dbReference>
<accession>A4WZD1</accession>